<dbReference type="PATRIC" id="fig|1608994.3.peg.4150"/>
<keyword evidence="4 7" id="KW-0068">Autocatalytic cleavage</keyword>
<dbReference type="OrthoDB" id="9787787at2"/>
<protein>
    <submittedName>
        <fullName evidence="9">Peptidase S24</fullName>
    </submittedName>
</protein>
<feature type="domain" description="Peptidase S24/S26A/S26B/S26C" evidence="8">
    <location>
        <begin position="22"/>
        <end position="133"/>
    </location>
</feature>
<evidence type="ECO:0000256" key="2">
    <source>
        <dbReference type="ARBA" id="ARBA00022763"/>
    </source>
</evidence>
<dbReference type="InterPro" id="IPR006197">
    <property type="entry name" value="Peptidase_S24_LexA"/>
</dbReference>
<evidence type="ECO:0000256" key="1">
    <source>
        <dbReference type="ARBA" id="ARBA00007484"/>
    </source>
</evidence>
<comment type="similarity">
    <text evidence="1 7">Belongs to the peptidase S24 family.</text>
</comment>
<evidence type="ECO:0000256" key="3">
    <source>
        <dbReference type="ARBA" id="ARBA00022801"/>
    </source>
</evidence>
<accession>A0A0J6IK97</accession>
<evidence type="ECO:0000313" key="10">
    <source>
        <dbReference type="Proteomes" id="UP000036325"/>
    </source>
</evidence>
<dbReference type="PRINTS" id="PR00726">
    <property type="entry name" value="LEXASERPTASE"/>
</dbReference>
<dbReference type="EMBL" id="JYLF01000007">
    <property type="protein sequence ID" value="KMN12748.1"/>
    <property type="molecule type" value="Genomic_DNA"/>
</dbReference>
<dbReference type="AlphaFoldDB" id="A0A0J6IK97"/>
<dbReference type="GO" id="GO:0006355">
    <property type="term" value="P:regulation of DNA-templated transcription"/>
    <property type="evidence" value="ECO:0007669"/>
    <property type="project" value="InterPro"/>
</dbReference>
<comment type="caution">
    <text evidence="9">The sequence shown here is derived from an EMBL/GenBank/DDBJ whole genome shotgun (WGS) entry which is preliminary data.</text>
</comment>
<keyword evidence="2" id="KW-0227">DNA damage</keyword>
<dbReference type="InterPro" id="IPR039418">
    <property type="entry name" value="LexA-like"/>
</dbReference>
<reference evidence="9 10" key="1">
    <citation type="submission" date="2015-02" db="EMBL/GenBank/DDBJ databases">
        <title>Pseudomonas helleri sp. nov. and Pseudomonas weihenstephanensis sp. nov., isolated from raw cows milk.</title>
        <authorList>
            <person name="von Neubeck M."/>
            <person name="Huptas C."/>
            <person name="Wenning M."/>
            <person name="Scherer S."/>
        </authorList>
    </citation>
    <scope>NUCLEOTIDE SEQUENCE [LARGE SCALE GENOMIC DNA]</scope>
    <source>
        <strain evidence="9 10">DSM 29166</strain>
    </source>
</reference>
<dbReference type="Gene3D" id="2.10.109.10">
    <property type="entry name" value="Umud Fragment, subunit A"/>
    <property type="match status" value="1"/>
</dbReference>
<dbReference type="Proteomes" id="UP000036325">
    <property type="component" value="Unassembled WGS sequence"/>
</dbReference>
<name>A0A0J6IK97_9PSED</name>
<gene>
    <name evidence="9" type="ORF">TU86_17290</name>
</gene>
<evidence type="ECO:0000256" key="5">
    <source>
        <dbReference type="ARBA" id="ARBA00023204"/>
    </source>
</evidence>
<dbReference type="CDD" id="cd06529">
    <property type="entry name" value="S24_LexA-like"/>
    <property type="match status" value="1"/>
</dbReference>
<dbReference type="InterPro" id="IPR050077">
    <property type="entry name" value="LexA_repressor"/>
</dbReference>
<dbReference type="STRING" id="1608994.TU86_17290"/>
<proteinExistence type="inferred from homology"/>
<evidence type="ECO:0000256" key="6">
    <source>
        <dbReference type="ARBA" id="ARBA00023236"/>
    </source>
</evidence>
<keyword evidence="6" id="KW-0742">SOS response</keyword>
<dbReference type="SUPFAM" id="SSF51306">
    <property type="entry name" value="LexA/Signal peptidase"/>
    <property type="match status" value="1"/>
</dbReference>
<accession>A0A0J6LP05</accession>
<keyword evidence="5" id="KW-0234">DNA repair</keyword>
<dbReference type="RefSeq" id="WP_048365524.1">
    <property type="nucleotide sequence ID" value="NZ_JAAEBV010000001.1"/>
</dbReference>
<dbReference type="GO" id="GO:0016787">
    <property type="term" value="F:hydrolase activity"/>
    <property type="evidence" value="ECO:0007669"/>
    <property type="project" value="UniProtKB-KW"/>
</dbReference>
<dbReference type="PANTHER" id="PTHR33516:SF2">
    <property type="entry name" value="LEXA REPRESSOR-RELATED"/>
    <property type="match status" value="1"/>
</dbReference>
<evidence type="ECO:0000313" key="9">
    <source>
        <dbReference type="EMBL" id="KMN12748.1"/>
    </source>
</evidence>
<dbReference type="NCBIfam" id="NF007621">
    <property type="entry name" value="PRK10276.1"/>
    <property type="match status" value="1"/>
</dbReference>
<evidence type="ECO:0000256" key="7">
    <source>
        <dbReference type="RuleBase" id="RU003991"/>
    </source>
</evidence>
<evidence type="ECO:0000256" key="4">
    <source>
        <dbReference type="ARBA" id="ARBA00022813"/>
    </source>
</evidence>
<dbReference type="GO" id="GO:0009432">
    <property type="term" value="P:SOS response"/>
    <property type="evidence" value="ECO:0007669"/>
    <property type="project" value="UniProtKB-KW"/>
</dbReference>
<dbReference type="InterPro" id="IPR015927">
    <property type="entry name" value="Peptidase_S24_S26A/B/C"/>
</dbReference>
<dbReference type="GO" id="GO:0006281">
    <property type="term" value="P:DNA repair"/>
    <property type="evidence" value="ECO:0007669"/>
    <property type="project" value="UniProtKB-KW"/>
</dbReference>
<keyword evidence="3 7" id="KW-0378">Hydrolase</keyword>
<dbReference type="Pfam" id="PF00717">
    <property type="entry name" value="Peptidase_S24"/>
    <property type="match status" value="1"/>
</dbReference>
<evidence type="ECO:0000259" key="8">
    <source>
        <dbReference type="Pfam" id="PF00717"/>
    </source>
</evidence>
<dbReference type="GO" id="GO:0003677">
    <property type="term" value="F:DNA binding"/>
    <property type="evidence" value="ECO:0007669"/>
    <property type="project" value="InterPro"/>
</dbReference>
<dbReference type="InterPro" id="IPR036286">
    <property type="entry name" value="LexA/Signal_pep-like_sf"/>
</dbReference>
<organism evidence="9 10">
    <name type="scientific">Pseudomonas weihenstephanensis</name>
    <dbReference type="NCBI Taxonomy" id="1608994"/>
    <lineage>
        <taxon>Bacteria</taxon>
        <taxon>Pseudomonadati</taxon>
        <taxon>Pseudomonadota</taxon>
        <taxon>Gammaproteobacteria</taxon>
        <taxon>Pseudomonadales</taxon>
        <taxon>Pseudomonadaceae</taxon>
        <taxon>Pseudomonas</taxon>
    </lineage>
</organism>
<dbReference type="PANTHER" id="PTHR33516">
    <property type="entry name" value="LEXA REPRESSOR"/>
    <property type="match status" value="1"/>
</dbReference>
<sequence length="142" mass="15358">MGFTVLGPLAEGGVRRPLCSFKVPAGFPSPAADHIEKHISLDQALNLRAAHVYLVTIEGDSMQDAGIFSGDLAVVDRAIEAGHGHVVVALLNNDPICKRLSKKGNTLILISENPKYPNRYIMEGDELSIWGVITHTVRTHGH</sequence>